<accession>A0A0N0BMG4</accession>
<dbReference type="AlphaFoldDB" id="A0A0N0BMG4"/>
<protein>
    <submittedName>
        <fullName evidence="1">Uncharacterized protein</fullName>
    </submittedName>
</protein>
<proteinExistence type="predicted"/>
<organism evidence="1 2">
    <name type="scientific">Thermus aquaticus</name>
    <dbReference type="NCBI Taxonomy" id="271"/>
    <lineage>
        <taxon>Bacteria</taxon>
        <taxon>Thermotogati</taxon>
        <taxon>Deinococcota</taxon>
        <taxon>Deinococci</taxon>
        <taxon>Thermales</taxon>
        <taxon>Thermaceae</taxon>
        <taxon>Thermus</taxon>
    </lineage>
</organism>
<reference evidence="2" key="1">
    <citation type="submission" date="2015-07" db="EMBL/GenBank/DDBJ databases">
        <authorList>
            <person name="Zylicz-Stachula A."/>
            <person name="Jezewska-Frackowiak J."/>
            <person name="Czajkowska E."/>
            <person name="Skowron P.M."/>
        </authorList>
    </citation>
    <scope>NUCLEOTIDE SEQUENCE [LARGE SCALE GENOMIC DNA]</scope>
    <source>
        <strain evidence="2">ATCC 25104 / DSM 625 / JCM 10724 / NBRC 103206 / NCIMB 11243 / YT-1</strain>
    </source>
</reference>
<dbReference type="PATRIC" id="fig|271.14.peg.2098"/>
<dbReference type="Proteomes" id="UP000037685">
    <property type="component" value="Unassembled WGS sequence"/>
</dbReference>
<evidence type="ECO:0000313" key="2">
    <source>
        <dbReference type="Proteomes" id="UP000037685"/>
    </source>
</evidence>
<dbReference type="RefSeq" id="WP_156303256.1">
    <property type="nucleotide sequence ID" value="NZ_LHCI01000106.1"/>
</dbReference>
<comment type="caution">
    <text evidence="1">The sequence shown here is derived from an EMBL/GenBank/DDBJ whole genome shotgun (WGS) entry which is preliminary data.</text>
</comment>
<gene>
    <name evidence="1" type="ORF">BVI061214_02018</name>
</gene>
<name>A0A0N0BMG4_THEAQ</name>
<dbReference type="EMBL" id="LHCI01000106">
    <property type="protein sequence ID" value="KOX90823.1"/>
    <property type="molecule type" value="Genomic_DNA"/>
</dbReference>
<evidence type="ECO:0000313" key="1">
    <source>
        <dbReference type="EMBL" id="KOX90823.1"/>
    </source>
</evidence>
<sequence length="56" mass="6277">MRGGCWDAGQAVEEIAVLLRAWRAGELSPEEALEEVEEALYRNNFGPLLEESREAD</sequence>